<dbReference type="GO" id="GO:0016787">
    <property type="term" value="F:hydrolase activity"/>
    <property type="evidence" value="ECO:0007669"/>
    <property type="project" value="InterPro"/>
</dbReference>
<dbReference type="Gene3D" id="3.60.21.10">
    <property type="match status" value="1"/>
</dbReference>
<dbReference type="InterPro" id="IPR004843">
    <property type="entry name" value="Calcineurin-like_PHP"/>
</dbReference>
<proteinExistence type="predicted"/>
<reference evidence="3" key="1">
    <citation type="submission" date="2018-12" db="EMBL/GenBank/DDBJ databases">
        <title>The complete genome of Metarhizium rileyi, a key fungal pathogen of Lepidoptera.</title>
        <authorList>
            <person name="Binneck E."/>
            <person name="Lastra C.C.L."/>
            <person name="Sosa-Gomez D.R."/>
        </authorList>
    </citation>
    <scope>NUCLEOTIDE SEQUENCE [LARGE SCALE GENOMIC DNA]</scope>
    <source>
        <strain evidence="3">Cep018-CH2</strain>
    </source>
</reference>
<name>A0A5C6GGW7_METRR</name>
<dbReference type="CDD" id="cd07379">
    <property type="entry name" value="MPP_239FB"/>
    <property type="match status" value="1"/>
</dbReference>
<evidence type="ECO:0000313" key="3">
    <source>
        <dbReference type="Proteomes" id="UP000317257"/>
    </source>
</evidence>
<dbReference type="InterPro" id="IPR029052">
    <property type="entry name" value="Metallo-depent_PP-like"/>
</dbReference>
<dbReference type="Pfam" id="PF00149">
    <property type="entry name" value="Metallophos"/>
    <property type="match status" value="1"/>
</dbReference>
<accession>A0A5C6GGW7</accession>
<evidence type="ECO:0000259" key="1">
    <source>
        <dbReference type="Pfam" id="PF00149"/>
    </source>
</evidence>
<dbReference type="EMBL" id="SBHS01000008">
    <property type="protein sequence ID" value="TWU75203.1"/>
    <property type="molecule type" value="Genomic_DNA"/>
</dbReference>
<evidence type="ECO:0000313" key="2">
    <source>
        <dbReference type="EMBL" id="TWU75203.1"/>
    </source>
</evidence>
<dbReference type="InterPro" id="IPR051693">
    <property type="entry name" value="UPF0046_metallophosphoest"/>
</dbReference>
<dbReference type="Proteomes" id="UP000317257">
    <property type="component" value="Unassembled WGS sequence"/>
</dbReference>
<dbReference type="PANTHER" id="PTHR12905:SF0">
    <property type="entry name" value="CALCINEURIN-LIKE PHOSPHOESTERASE DOMAIN-CONTAINING PROTEIN"/>
    <property type="match status" value="1"/>
</dbReference>
<organism evidence="2 3">
    <name type="scientific">Metarhizium rileyi (strain RCEF 4871)</name>
    <name type="common">Nomuraea rileyi</name>
    <dbReference type="NCBI Taxonomy" id="1649241"/>
    <lineage>
        <taxon>Eukaryota</taxon>
        <taxon>Fungi</taxon>
        <taxon>Dikarya</taxon>
        <taxon>Ascomycota</taxon>
        <taxon>Pezizomycotina</taxon>
        <taxon>Sordariomycetes</taxon>
        <taxon>Hypocreomycetidae</taxon>
        <taxon>Hypocreales</taxon>
        <taxon>Clavicipitaceae</taxon>
        <taxon>Metarhizium</taxon>
    </lineage>
</organism>
<protein>
    <recommendedName>
        <fullName evidence="1">Calcineurin-like phosphoesterase domain-containing protein</fullName>
    </recommendedName>
</protein>
<dbReference type="AlphaFoldDB" id="A0A5C6GGW7"/>
<dbReference type="SUPFAM" id="SSF56300">
    <property type="entry name" value="Metallo-dependent phosphatases"/>
    <property type="match status" value="1"/>
</dbReference>
<comment type="caution">
    <text evidence="2">The sequence shown here is derived from an EMBL/GenBank/DDBJ whole genome shotgun (WGS) entry which is preliminary data.</text>
</comment>
<gene>
    <name evidence="2" type="ORF">ED733_005038</name>
</gene>
<feature type="domain" description="Calcineurin-like phosphoesterase" evidence="1">
    <location>
        <begin position="10"/>
        <end position="220"/>
    </location>
</feature>
<sequence length="338" mass="37710">MSPMSQIKTRILIISDTHATSPHPPPAPHEFDTADLVTVITGYRTPLPRADVVLHCGDLTKRSSIPEYEATFSMLRSLDAPLKLVIAGNHDLLLDAAFSSDEEASQAVERIIRDARADGVRYLSEGTHEFTLENGARLKVYASPYTPTYGSWAFQYPASHEFAIPPGVDVAMTHGPPYGVLDEAGILRHRGLSVHAGCRSLFKAVAFARPRVHCFGHIHEAWGAYRGAWLDRDAPGFEMSWPTKERVMNVDMSGPIQTMDELRPMFAADTEETSPETRQKLAQLSEQRGYHIDWTEEKTRVGQGAETLFLNASIMDFGFRPSQLPWILDLHLPSESER</sequence>
<dbReference type="PANTHER" id="PTHR12905">
    <property type="entry name" value="METALLOPHOSPHOESTERASE"/>
    <property type="match status" value="1"/>
</dbReference>